<sequence>MSRRQFVILQSVPGDHNTSAHSTPRLPLAALTSPAPTPLPPLPSNGRGDELTTLSKYEPPSNTVFASLALTPGGPAGFSIPGQETRFPNSRNIFNLAPRCWASGDVHSLHN</sequence>
<feature type="region of interest" description="Disordered" evidence="1">
    <location>
        <begin position="1"/>
        <end position="51"/>
    </location>
</feature>
<accession>A0A5B7FV96</accession>
<organism evidence="2 3">
    <name type="scientific">Portunus trituberculatus</name>
    <name type="common">Swimming crab</name>
    <name type="synonym">Neptunus trituberculatus</name>
    <dbReference type="NCBI Taxonomy" id="210409"/>
    <lineage>
        <taxon>Eukaryota</taxon>
        <taxon>Metazoa</taxon>
        <taxon>Ecdysozoa</taxon>
        <taxon>Arthropoda</taxon>
        <taxon>Crustacea</taxon>
        <taxon>Multicrustacea</taxon>
        <taxon>Malacostraca</taxon>
        <taxon>Eumalacostraca</taxon>
        <taxon>Eucarida</taxon>
        <taxon>Decapoda</taxon>
        <taxon>Pleocyemata</taxon>
        <taxon>Brachyura</taxon>
        <taxon>Eubrachyura</taxon>
        <taxon>Portunoidea</taxon>
        <taxon>Portunidae</taxon>
        <taxon>Portuninae</taxon>
        <taxon>Portunus</taxon>
    </lineage>
</organism>
<evidence type="ECO:0000313" key="3">
    <source>
        <dbReference type="Proteomes" id="UP000324222"/>
    </source>
</evidence>
<dbReference type="Proteomes" id="UP000324222">
    <property type="component" value="Unassembled WGS sequence"/>
</dbReference>
<proteinExistence type="predicted"/>
<dbReference type="EMBL" id="VSRR010008885">
    <property type="protein sequence ID" value="MPC49466.1"/>
    <property type="molecule type" value="Genomic_DNA"/>
</dbReference>
<comment type="caution">
    <text evidence="2">The sequence shown here is derived from an EMBL/GenBank/DDBJ whole genome shotgun (WGS) entry which is preliminary data.</text>
</comment>
<dbReference type="AlphaFoldDB" id="A0A5B7FV96"/>
<feature type="compositionally biased region" description="Low complexity" evidence="1">
    <location>
        <begin position="23"/>
        <end position="34"/>
    </location>
</feature>
<evidence type="ECO:0000256" key="1">
    <source>
        <dbReference type="SAM" id="MobiDB-lite"/>
    </source>
</evidence>
<gene>
    <name evidence="2" type="ORF">E2C01_043268</name>
</gene>
<keyword evidence="3" id="KW-1185">Reference proteome</keyword>
<reference evidence="2 3" key="1">
    <citation type="submission" date="2019-05" db="EMBL/GenBank/DDBJ databases">
        <title>Another draft genome of Portunus trituberculatus and its Hox gene families provides insights of decapod evolution.</title>
        <authorList>
            <person name="Jeong J.-H."/>
            <person name="Song I."/>
            <person name="Kim S."/>
            <person name="Choi T."/>
            <person name="Kim D."/>
            <person name="Ryu S."/>
            <person name="Kim W."/>
        </authorList>
    </citation>
    <scope>NUCLEOTIDE SEQUENCE [LARGE SCALE GENOMIC DNA]</scope>
    <source>
        <tissue evidence="2">Muscle</tissue>
    </source>
</reference>
<name>A0A5B7FV96_PORTR</name>
<protein>
    <submittedName>
        <fullName evidence="2">Uncharacterized protein</fullName>
    </submittedName>
</protein>
<evidence type="ECO:0000313" key="2">
    <source>
        <dbReference type="EMBL" id="MPC49466.1"/>
    </source>
</evidence>